<feature type="compositionally biased region" description="Low complexity" evidence="1">
    <location>
        <begin position="208"/>
        <end position="227"/>
    </location>
</feature>
<feature type="region of interest" description="Disordered" evidence="1">
    <location>
        <begin position="162"/>
        <end position="196"/>
    </location>
</feature>
<proteinExistence type="predicted"/>
<feature type="compositionally biased region" description="Polar residues" evidence="1">
    <location>
        <begin position="77"/>
        <end position="91"/>
    </location>
</feature>
<feature type="compositionally biased region" description="Low complexity" evidence="1">
    <location>
        <begin position="183"/>
        <end position="196"/>
    </location>
</feature>
<reference evidence="2" key="2">
    <citation type="submission" date="2023-02" db="EMBL/GenBank/DDBJ databases">
        <authorList>
            <consortium name="DOE Joint Genome Institute"/>
            <person name="Mondo S.J."/>
            <person name="Chang Y."/>
            <person name="Wang Y."/>
            <person name="Ahrendt S."/>
            <person name="Andreopoulos W."/>
            <person name="Barry K."/>
            <person name="Beard J."/>
            <person name="Benny G.L."/>
            <person name="Blankenship S."/>
            <person name="Bonito G."/>
            <person name="Cuomo C."/>
            <person name="Desiro A."/>
            <person name="Gervers K.A."/>
            <person name="Hundley H."/>
            <person name="Kuo A."/>
            <person name="LaButti K."/>
            <person name="Lang B.F."/>
            <person name="Lipzen A."/>
            <person name="O'Donnell K."/>
            <person name="Pangilinan J."/>
            <person name="Reynolds N."/>
            <person name="Sandor L."/>
            <person name="Smith M.W."/>
            <person name="Tsang A."/>
            <person name="Grigoriev I.V."/>
            <person name="Stajich J.E."/>
            <person name="Spatafora J.W."/>
        </authorList>
    </citation>
    <scope>NUCLEOTIDE SEQUENCE</scope>
    <source>
        <strain evidence="2">RSA 2281</strain>
    </source>
</reference>
<keyword evidence="3" id="KW-1185">Reference proteome</keyword>
<evidence type="ECO:0000313" key="3">
    <source>
        <dbReference type="Proteomes" id="UP001209540"/>
    </source>
</evidence>
<dbReference type="Proteomes" id="UP001209540">
    <property type="component" value="Unassembled WGS sequence"/>
</dbReference>
<feature type="compositionally biased region" description="Basic and acidic residues" evidence="1">
    <location>
        <begin position="236"/>
        <end position="252"/>
    </location>
</feature>
<name>A0AAD5KQD0_9FUNG</name>
<gene>
    <name evidence="2" type="ORF">BDA99DRAFT_491415</name>
</gene>
<sequence>MGNISIVDIQNTLSNRLRDLQLRQNLAPLRHTLTRAMTGGAKAVSTGRSRLIRGMDALWNEFERGMNDESSPRRSSADTVNSNASGQTRSMVDQKRRWSSIAETPSTAKSASNNASLERPKTPTSSLESSTQQAGRLFSSFSSFLSRKQKEISQVMEETMAPVQNNDTVHTPISNPRSPVSRTASSGATSDDDSSSAFVDVGAMFPFSTNSTTAATNNNNSNVSNTTKDIQQQQADKNDLEKKKEDGGVLNI</sequence>
<protein>
    <submittedName>
        <fullName evidence="2">Uncharacterized protein</fullName>
    </submittedName>
</protein>
<feature type="region of interest" description="Disordered" evidence="1">
    <location>
        <begin position="65"/>
        <end position="133"/>
    </location>
</feature>
<dbReference type="AlphaFoldDB" id="A0AAD5KQD0"/>
<feature type="region of interest" description="Disordered" evidence="1">
    <location>
        <begin position="208"/>
        <end position="252"/>
    </location>
</feature>
<reference evidence="2" key="1">
    <citation type="journal article" date="2022" name="IScience">
        <title>Evolution of zygomycete secretomes and the origins of terrestrial fungal ecologies.</title>
        <authorList>
            <person name="Chang Y."/>
            <person name="Wang Y."/>
            <person name="Mondo S."/>
            <person name="Ahrendt S."/>
            <person name="Andreopoulos W."/>
            <person name="Barry K."/>
            <person name="Beard J."/>
            <person name="Benny G.L."/>
            <person name="Blankenship S."/>
            <person name="Bonito G."/>
            <person name="Cuomo C."/>
            <person name="Desiro A."/>
            <person name="Gervers K.A."/>
            <person name="Hundley H."/>
            <person name="Kuo A."/>
            <person name="LaButti K."/>
            <person name="Lang B.F."/>
            <person name="Lipzen A."/>
            <person name="O'Donnell K."/>
            <person name="Pangilinan J."/>
            <person name="Reynolds N."/>
            <person name="Sandor L."/>
            <person name="Smith M.E."/>
            <person name="Tsang A."/>
            <person name="Grigoriev I.V."/>
            <person name="Stajich J.E."/>
            <person name="Spatafora J.W."/>
        </authorList>
    </citation>
    <scope>NUCLEOTIDE SEQUENCE</scope>
    <source>
        <strain evidence="2">RSA 2281</strain>
    </source>
</reference>
<feature type="compositionally biased region" description="Polar residues" evidence="1">
    <location>
        <begin position="162"/>
        <end position="182"/>
    </location>
</feature>
<feature type="compositionally biased region" description="Basic and acidic residues" evidence="1">
    <location>
        <begin position="65"/>
        <end position="76"/>
    </location>
</feature>
<dbReference type="EMBL" id="JAIXMP010000001">
    <property type="protein sequence ID" value="KAI9278185.1"/>
    <property type="molecule type" value="Genomic_DNA"/>
</dbReference>
<evidence type="ECO:0000313" key="2">
    <source>
        <dbReference type="EMBL" id="KAI9278185.1"/>
    </source>
</evidence>
<feature type="compositionally biased region" description="Polar residues" evidence="1">
    <location>
        <begin position="101"/>
        <end position="133"/>
    </location>
</feature>
<evidence type="ECO:0000256" key="1">
    <source>
        <dbReference type="SAM" id="MobiDB-lite"/>
    </source>
</evidence>
<comment type="caution">
    <text evidence="2">The sequence shown here is derived from an EMBL/GenBank/DDBJ whole genome shotgun (WGS) entry which is preliminary data.</text>
</comment>
<organism evidence="2 3">
    <name type="scientific">Phascolomyces articulosus</name>
    <dbReference type="NCBI Taxonomy" id="60185"/>
    <lineage>
        <taxon>Eukaryota</taxon>
        <taxon>Fungi</taxon>
        <taxon>Fungi incertae sedis</taxon>
        <taxon>Mucoromycota</taxon>
        <taxon>Mucoromycotina</taxon>
        <taxon>Mucoromycetes</taxon>
        <taxon>Mucorales</taxon>
        <taxon>Lichtheimiaceae</taxon>
        <taxon>Phascolomyces</taxon>
    </lineage>
</organism>
<accession>A0AAD5KQD0</accession>